<dbReference type="PaxDb" id="9031-ENSGALP00000009787"/>
<dbReference type="Reactome" id="R-GGA-9937383">
    <property type="pathway name" value="Mitochondrial ribosome-associated quality control"/>
</dbReference>
<dbReference type="Reactome" id="R-GGA-9857492">
    <property type="pathway name" value="Protein lipoylation"/>
</dbReference>
<evidence type="ECO:0000256" key="6">
    <source>
        <dbReference type="ARBA" id="ARBA00022553"/>
    </source>
</evidence>
<dbReference type="NCBIfam" id="TIGR00517">
    <property type="entry name" value="acyl_carrier"/>
    <property type="match status" value="1"/>
</dbReference>
<reference evidence="15" key="3">
    <citation type="submission" date="2025-09" db="UniProtKB">
        <authorList>
            <consortium name="Ensembl"/>
        </authorList>
    </citation>
    <scope>IDENTIFICATION</scope>
    <source>
        <strain evidence="15">broiler</strain>
    </source>
</reference>
<dbReference type="PROSITE" id="PS50075">
    <property type="entry name" value="CARRIER"/>
    <property type="match status" value="1"/>
</dbReference>
<dbReference type="GO" id="GO:0000036">
    <property type="term" value="F:acyl carrier activity"/>
    <property type="evidence" value="ECO:0000318"/>
    <property type="project" value="GO_Central"/>
</dbReference>
<keyword evidence="8" id="KW-0276">Fatty acid metabolism</keyword>
<dbReference type="Reactome" id="R-GGA-6799198">
    <property type="pathway name" value="Complex I biogenesis"/>
</dbReference>
<keyword evidence="10" id="KW-0249">Electron transport</keyword>
<dbReference type="GO" id="GO:0005198">
    <property type="term" value="F:structural molecule activity"/>
    <property type="evidence" value="ECO:0007669"/>
    <property type="project" value="Ensembl"/>
</dbReference>
<name>E1C4C0_CHICK</name>
<dbReference type="GeneID" id="416571"/>
<protein>
    <recommendedName>
        <fullName evidence="14">Acyl carrier protein</fullName>
    </recommendedName>
</protein>
<dbReference type="KEGG" id="gga:416571"/>
<dbReference type="Gene3D" id="1.10.1200.10">
    <property type="entry name" value="ACP-like"/>
    <property type="match status" value="1"/>
</dbReference>
<dbReference type="GO" id="GO:0005739">
    <property type="term" value="C:mitochondrion"/>
    <property type="evidence" value="ECO:0000318"/>
    <property type="project" value="GO_Central"/>
</dbReference>
<dbReference type="CTD" id="4706"/>
<dbReference type="HAMAP" id="MF_01217">
    <property type="entry name" value="Acyl_carrier"/>
    <property type="match status" value="1"/>
</dbReference>
<evidence type="ECO:0000256" key="2">
    <source>
        <dbReference type="ARBA" id="ARBA00010930"/>
    </source>
</evidence>
<comment type="function">
    <text evidence="14">Carrier of the growing fatty acid chain in fatty acid biosynthesis.</text>
</comment>
<keyword evidence="6" id="KW-0597">Phosphoprotein</keyword>
<evidence type="ECO:0000256" key="4">
    <source>
        <dbReference type="ARBA" id="ARBA00022450"/>
    </source>
</evidence>
<dbReference type="OMA" id="PCRRYSE"/>
<dbReference type="GO" id="GO:0099128">
    <property type="term" value="C:mitochondrial [2Fe-2S] assembly complex"/>
    <property type="evidence" value="ECO:0007669"/>
    <property type="project" value="Ensembl"/>
</dbReference>
<keyword evidence="16" id="KW-1185">Reference proteome</keyword>
<dbReference type="Reactome" id="R-GGA-77289">
    <property type="pathway name" value="Mitochondrial Fatty Acid Beta-Oxidation"/>
</dbReference>
<dbReference type="GeneTree" id="ENSGT00390000002127"/>
<evidence type="ECO:0000313" key="16">
    <source>
        <dbReference type="Proteomes" id="UP000000539"/>
    </source>
</evidence>
<dbReference type="GO" id="GO:0000035">
    <property type="term" value="F:acyl binding"/>
    <property type="evidence" value="ECO:0000318"/>
    <property type="project" value="GO_Central"/>
</dbReference>
<dbReference type="PROSITE" id="PS00012">
    <property type="entry name" value="PHOSPHOPANTETHEINE"/>
    <property type="match status" value="1"/>
</dbReference>
<evidence type="ECO:0000256" key="12">
    <source>
        <dbReference type="ARBA" id="ARBA00023128"/>
    </source>
</evidence>
<reference evidence="15" key="1">
    <citation type="submission" date="2020-11" db="EMBL/GenBank/DDBJ databases">
        <title>Gallus gallus (Chicken) genome, bGalGal1, GRCg7b, maternal haplotype autosomes + Z &amp; W.</title>
        <authorList>
            <person name="Warren W."/>
            <person name="Formenti G."/>
            <person name="Fedrigo O."/>
            <person name="Haase B."/>
            <person name="Mountcastle J."/>
            <person name="Balacco J."/>
            <person name="Tracey A."/>
            <person name="Schneider V."/>
            <person name="Okimoto R."/>
            <person name="Cheng H."/>
            <person name="Hawken R."/>
            <person name="Howe K."/>
            <person name="Jarvis E.D."/>
        </authorList>
    </citation>
    <scope>NUCLEOTIDE SEQUENCE [LARGE SCALE GENOMIC DNA]</scope>
    <source>
        <strain evidence="15">Broiler</strain>
    </source>
</reference>
<keyword evidence="3" id="KW-0813">Transport</keyword>
<dbReference type="InterPro" id="IPR009081">
    <property type="entry name" value="PP-bd_ACP"/>
</dbReference>
<keyword evidence="11" id="KW-0443">Lipid metabolism</keyword>
<dbReference type="SUPFAM" id="SSF47336">
    <property type="entry name" value="ACP-like"/>
    <property type="match status" value="1"/>
</dbReference>
<evidence type="ECO:0000256" key="8">
    <source>
        <dbReference type="ARBA" id="ARBA00022832"/>
    </source>
</evidence>
<dbReference type="VEuPathDB" id="HostDB:geneid_416571"/>
<dbReference type="Reactome" id="R-GGA-611105">
    <property type="pathway name" value="Respiratory electron transport"/>
</dbReference>
<comment type="subcellular location">
    <subcellularLocation>
        <location evidence="1">Mitochondrion</location>
    </subcellularLocation>
</comment>
<keyword evidence="4 14" id="KW-0596">Phosphopantetheine</keyword>
<dbReference type="Ensembl" id="ENSGALT00010041185.1">
    <property type="protein sequence ID" value="ENSGALP00010024106.1"/>
    <property type="gene ID" value="ENSGALG00010017057.1"/>
</dbReference>
<keyword evidence="12" id="KW-0496">Mitochondrion</keyword>
<evidence type="ECO:0000256" key="13">
    <source>
        <dbReference type="ARBA" id="ARBA00023160"/>
    </source>
</evidence>
<evidence type="ECO:0000256" key="14">
    <source>
        <dbReference type="RuleBase" id="RU000722"/>
    </source>
</evidence>
<dbReference type="SMR" id="E1C4C0"/>
<keyword evidence="7" id="KW-0679">Respiratory chain</keyword>
<evidence type="ECO:0000256" key="10">
    <source>
        <dbReference type="ARBA" id="ARBA00022982"/>
    </source>
</evidence>
<dbReference type="OrthoDB" id="448946at2759"/>
<dbReference type="GO" id="GO:0005654">
    <property type="term" value="C:nucleoplasm"/>
    <property type="evidence" value="ECO:0007669"/>
    <property type="project" value="Ensembl"/>
</dbReference>
<keyword evidence="17" id="KW-1267">Proteomics identification</keyword>
<accession>E1C4C0</accession>
<evidence type="ECO:0000256" key="9">
    <source>
        <dbReference type="ARBA" id="ARBA00022946"/>
    </source>
</evidence>
<dbReference type="PANTHER" id="PTHR20863:SF28">
    <property type="entry name" value="ACYL CARRIER PROTEIN, MITOCHONDRIAL"/>
    <property type="match status" value="1"/>
</dbReference>
<dbReference type="Pfam" id="PF00550">
    <property type="entry name" value="PP-binding"/>
    <property type="match status" value="1"/>
</dbReference>
<dbReference type="PRO" id="PR:E1C4C0"/>
<dbReference type="Proteomes" id="UP000000539">
    <property type="component" value="Chromosome 14"/>
</dbReference>
<dbReference type="GO" id="GO:0009249">
    <property type="term" value="P:protein lipoylation"/>
    <property type="evidence" value="ECO:0007669"/>
    <property type="project" value="Ensembl"/>
</dbReference>
<evidence type="ECO:0000256" key="7">
    <source>
        <dbReference type="ARBA" id="ARBA00022660"/>
    </source>
</evidence>
<dbReference type="STRING" id="9031.ENSGALP00000009787"/>
<dbReference type="FunCoup" id="E1C4C0">
    <property type="interactions" value="3000"/>
</dbReference>
<dbReference type="InParanoid" id="E1C4C0"/>
<dbReference type="InterPro" id="IPR006162">
    <property type="entry name" value="Ppantetheine_attach_site"/>
</dbReference>
<evidence type="ECO:0007829" key="17">
    <source>
        <dbReference type="PeptideAtlas" id="E1C4C0"/>
    </source>
</evidence>
<keyword evidence="13 14" id="KW-0275">Fatty acid biosynthesis</keyword>
<dbReference type="InterPro" id="IPR036736">
    <property type="entry name" value="ACP-like_sf"/>
</dbReference>
<evidence type="ECO:0000256" key="3">
    <source>
        <dbReference type="ARBA" id="ARBA00022448"/>
    </source>
</evidence>
<keyword evidence="5 14" id="KW-0444">Lipid biosynthesis</keyword>
<dbReference type="RefSeq" id="XP_004945320.1">
    <property type="nucleotide sequence ID" value="XM_004945263.5"/>
</dbReference>
<dbReference type="NCBIfam" id="NF002148">
    <property type="entry name" value="PRK00982.1-2"/>
    <property type="match status" value="1"/>
</dbReference>
<dbReference type="AlphaFoldDB" id="E1C4C0"/>
<keyword evidence="9" id="KW-0809">Transit peptide</keyword>
<organism evidence="15 16">
    <name type="scientific">Gallus gallus</name>
    <name type="common">Chicken</name>
    <dbReference type="NCBI Taxonomy" id="9031"/>
    <lineage>
        <taxon>Eukaryota</taxon>
        <taxon>Metazoa</taxon>
        <taxon>Chordata</taxon>
        <taxon>Craniata</taxon>
        <taxon>Vertebrata</taxon>
        <taxon>Euteleostomi</taxon>
        <taxon>Archelosauria</taxon>
        <taxon>Archosauria</taxon>
        <taxon>Dinosauria</taxon>
        <taxon>Saurischia</taxon>
        <taxon>Theropoda</taxon>
        <taxon>Coelurosauria</taxon>
        <taxon>Aves</taxon>
        <taxon>Neognathae</taxon>
        <taxon>Galloanserae</taxon>
        <taxon>Galliformes</taxon>
        <taxon>Phasianidae</taxon>
        <taxon>Phasianinae</taxon>
        <taxon>Gallus</taxon>
    </lineage>
</organism>
<dbReference type="eggNOG" id="KOG1748">
    <property type="taxonomic scope" value="Eukaryota"/>
</dbReference>
<dbReference type="FunFam" id="1.10.1200.10:FF:000008">
    <property type="entry name" value="Acyl carrier protein"/>
    <property type="match status" value="1"/>
</dbReference>
<dbReference type="GO" id="GO:0044571">
    <property type="term" value="P:[2Fe-2S] cluster assembly"/>
    <property type="evidence" value="ECO:0007669"/>
    <property type="project" value="Ensembl"/>
</dbReference>
<dbReference type="Bgee" id="ENSGALG00000006073">
    <property type="expression patterns" value="Expressed in heart and 13 other cell types or tissues"/>
</dbReference>
<evidence type="ECO:0000313" key="15">
    <source>
        <dbReference type="Ensembl" id="ENSGALP00010024106.1"/>
    </source>
</evidence>
<comment type="similarity">
    <text evidence="2">Belongs to the acyl carrier protein (ACP) family.</text>
</comment>
<dbReference type="GO" id="GO:0140978">
    <property type="term" value="F:mitochondrial large ribosomal subunit binding"/>
    <property type="evidence" value="ECO:0007669"/>
    <property type="project" value="Ensembl"/>
</dbReference>
<evidence type="ECO:0000256" key="5">
    <source>
        <dbReference type="ARBA" id="ARBA00022516"/>
    </source>
</evidence>
<reference evidence="15" key="2">
    <citation type="submission" date="2025-08" db="UniProtKB">
        <authorList>
            <consortium name="Ensembl"/>
        </authorList>
    </citation>
    <scope>IDENTIFICATION</scope>
    <source>
        <strain evidence="15">broiler</strain>
    </source>
</reference>
<gene>
    <name evidence="15" type="primary">NDUFAB1</name>
</gene>
<dbReference type="GO" id="GO:0045271">
    <property type="term" value="C:respiratory chain complex I"/>
    <property type="evidence" value="ECO:0000318"/>
    <property type="project" value="GO_Central"/>
</dbReference>
<dbReference type="PANTHER" id="PTHR20863">
    <property type="entry name" value="ACYL CARRIER PROTEIN"/>
    <property type="match status" value="1"/>
</dbReference>
<proteinExistence type="evidence at protein level"/>
<sequence>MAARVLSACVRRLLPRSSAAAVPVPRAALGTLCPGRPRAQPPAFLPAVPPALRAGPAPCRRYSELPPLTLADIKERVLYVLKLYDKIDPEKLTAESHFMKDLGLDSLDQVEIIMAMEDEFGFEIPDGDAEKLMCPQEIVDYIADKKDVYE</sequence>
<evidence type="ECO:0000256" key="1">
    <source>
        <dbReference type="ARBA" id="ARBA00004173"/>
    </source>
</evidence>
<dbReference type="InterPro" id="IPR003231">
    <property type="entry name" value="ACP"/>
</dbReference>
<dbReference type="GO" id="GO:0005743">
    <property type="term" value="C:mitochondrial inner membrane"/>
    <property type="evidence" value="ECO:0007669"/>
    <property type="project" value="Ensembl"/>
</dbReference>
<evidence type="ECO:0000256" key="11">
    <source>
        <dbReference type="ARBA" id="ARBA00023098"/>
    </source>
</evidence>